<protein>
    <recommendedName>
        <fullName evidence="3">PLAT domain-containing protein</fullName>
    </recommendedName>
</protein>
<sequence>MSLAIIELPIEIYVHTGSQSASSVSAQVFVRLSGPEEASESNSRNSPKRVRKISSSSRTAKSIQSESGELEDQTITREDRTYTTRRIWLSDGVYERNHVTCFRIDLPVPFCISPFTRVDVGHEGSGNQLSWFLDRLVIYCPVTGFKQTFLCNHWLTDNKDGKTVRSLLEHKSLRVRSESRVPWTIRVKTGKTAGAGTTATVKLILYGLKQKTDSVTLDAAHLDDQSDWVPEQAKISTTLLTPGLEVAFRADLQDIGIPYKLRIGHEDSKFDSPWYLEKVTMYNWNTDQEYLFICNRWLSKKHDDGAVTRELPAQGPGILKPAQLCYYKVAVTTGDMDQAETNAKVFINLFGECGDTGDRWLTDSITDGNLFRRYQTDEFLLEAVDLKNIKRIRIGHDSYQAGRGWYLEKVVVTQLEMPKKAFTFVCNRWFDIKKDDGLVVRDLVENNTIERILYEVIVKTGSNHEAGTDSNVFLCIYGKHGDTGPIPLRNFTTGWQKFKPGSSDLFQIPAEDFGEPTKIRLWHDNSGKSPGWFVDEVSITAPHLGRRYVFRTCRWLDHNEGDGKIQVDLEPTRIEQVEKASCHEVSVYTGVCTGAGTNGNVSLQLFGNPLSRFTSVIQIASGGKYFQSGSIDTFRKPTTSKGIQMNSDPDSFHDFFMISASFTGSQKNALNSLDSIHSSILEKSEPYNPTDSVRDEEGMENYWFIAKDWLSKDRGCHQMFRDLAATTEDGRVLTRLIESTYEILVQTGTQENAGTTSRVYLAMYGSQSQTADLLLNNLHTASKLFSAGAKTIFSLKLCGLGDLNKVKVYHDSSGLMPTWFLEHILIVETKVNQRKEFFFPCYQWLGKDVSDGSVSRVLAAASLELFQRWKAGEKIQSDAKLINSDRSTPFTVRVYTGVDPGAGTDSNVFIELFGENISSGLIPLKTSLDQEGHRVINKFEAGCVDTFTVKSMDIGPLKKIRLAHDSTGVGPSWQVERVEIDAPKLNLGWTFPCNRWLKSRTDRKMSEVDLYPQPDMTRFLRSTMSFEISVFTSEQSSLLMTAAVFLQIYGQDGRGSQPIRLQFAEDSTTLFRRDSTDTFYLEVLELPMPVSKIRIWHDNAGVSPHWHVRRVELRHVRSDRQVIETYTFLCEKWLSRTKSDGSIERELVASKHQQTSATNQCKDISLVSAPPILIYEIRVITGSRPHAGTDANVYLTLYGDKGDTGERKLIKSQTNANKFESGQTDVCLLEAADLGKLLKARIRHDNSGVGPSWFLSRIEVQPLGERNVEADSDPAYKSTSTPPLADMVRRKPTIFHCERWLSTHHEDGLIDRILLAEDYKSIMDENSGPTSIQTTADLNPLLKHSLLPKGVVVFPRKVVDLSSNGQTPDSPRLESISETERLPTTPYHVRVVTGSMRHAGTIGPIWLRCIGRNRRDSGKMMLYHEKTGTQLFKGSTQLFYFDAPIVDEIMEVEVCNNSTGDKSAGWYLCRLDIDLPIQGKQYCFVCNTWFSSKKADGKTQRCFPVTVGGIRAHPKLVSCTVVIKTANEDHAGLDSDVYLKLFGSEGSTHEILLEKCGNRFERGTTDKFQVEFDGVGKIEKVRLRYDAEGDRRQWKLDNLIISGPGSNCECKMSASGWQLMKNDGIKCNWCDLVVSMNGVEQLSLVDLKIRVKTSNISGSATDSIVYLKLYGQHGDSGDLCLKAPTEKHVLFRQNAIDEFLITGIPELGSLARCRLWHDAKGRSTSWHCEWVEVHEVLPEATARSARQWRFQCSKWLSFKMGDQLVTRDLPCTEESINDPERGHVTDPIMINTMLAIAEIAKAVNLPDRHYGDIAYDVYIKTGDMKDAGSPHRLYLVLEGTEGLSRQLHTSSLEGISLQAGSTNHLKLLSSPLGRLTKIRLCIIGKAVAQQVSSSKIDRSYHWYCDNIVVVDPITHQEYQFQVKKWIESVTSHATWNETVVGVSATVENRTIQMVKEWRGKRFSHV</sequence>
<evidence type="ECO:0000259" key="3">
    <source>
        <dbReference type="PROSITE" id="PS50095"/>
    </source>
</evidence>
<dbReference type="InterPro" id="IPR036392">
    <property type="entry name" value="PLAT/LH2_dom_sf"/>
</dbReference>
<feature type="domain" description="PLAT" evidence="3">
    <location>
        <begin position="8"/>
        <end position="169"/>
    </location>
</feature>
<dbReference type="Gene3D" id="2.40.180.10">
    <property type="entry name" value="Catalase core domain"/>
    <property type="match status" value="4"/>
</dbReference>
<feature type="domain" description="PLAT" evidence="3">
    <location>
        <begin position="1645"/>
        <end position="1770"/>
    </location>
</feature>
<keyword evidence="5" id="KW-1185">Reference proteome</keyword>
<feature type="domain" description="PLAT" evidence="3">
    <location>
        <begin position="581"/>
        <end position="724"/>
    </location>
</feature>
<dbReference type="EMBL" id="LUCM01000900">
    <property type="protein sequence ID" value="KAA0199824.1"/>
    <property type="molecule type" value="Genomic_DNA"/>
</dbReference>
<feature type="domain" description="PLAT" evidence="3">
    <location>
        <begin position="181"/>
        <end position="312"/>
    </location>
</feature>
<accession>A0A8E0S5K9</accession>
<dbReference type="SMART" id="SM00308">
    <property type="entry name" value="LH2"/>
    <property type="match status" value="8"/>
</dbReference>
<dbReference type="PROSITE" id="PS50095">
    <property type="entry name" value="PLAT"/>
    <property type="match status" value="13"/>
</dbReference>
<feature type="domain" description="PLAT" evidence="3">
    <location>
        <begin position="325"/>
        <end position="444"/>
    </location>
</feature>
<dbReference type="InterPro" id="IPR001024">
    <property type="entry name" value="PLAT/LH2_dom"/>
</dbReference>
<evidence type="ECO:0000313" key="5">
    <source>
        <dbReference type="Proteomes" id="UP000728185"/>
    </source>
</evidence>
<feature type="domain" description="PLAT" evidence="3">
    <location>
        <begin position="888"/>
        <end position="1011"/>
    </location>
</feature>
<feature type="domain" description="PLAT" evidence="3">
    <location>
        <begin position="452"/>
        <end position="570"/>
    </location>
</feature>
<dbReference type="OrthoDB" id="5322100at2759"/>
<dbReference type="CDD" id="cd01756">
    <property type="entry name" value="PLAT_repeat"/>
    <property type="match status" value="4"/>
</dbReference>
<dbReference type="PANTHER" id="PTHR45901:SF7">
    <property type="entry name" value="OXYGEN-REGULATED PROTEIN 1"/>
    <property type="match status" value="1"/>
</dbReference>
<dbReference type="Proteomes" id="UP000728185">
    <property type="component" value="Unassembled WGS sequence"/>
</dbReference>
<dbReference type="Gene3D" id="2.60.60.20">
    <property type="entry name" value="PLAT/LH2 domain"/>
    <property type="match status" value="9"/>
</dbReference>
<dbReference type="PANTHER" id="PTHR45901">
    <property type="entry name" value="PROTEIN CBG12474"/>
    <property type="match status" value="1"/>
</dbReference>
<dbReference type="InterPro" id="IPR052970">
    <property type="entry name" value="Inner_ear_hair_cell_LOXHD"/>
</dbReference>
<comment type="caution">
    <text evidence="4">The sequence shown here is derived from an EMBL/GenBank/DDBJ whole genome shotgun (WGS) entry which is preliminary data.</text>
</comment>
<organism evidence="4 5">
    <name type="scientific">Fasciolopsis buskii</name>
    <dbReference type="NCBI Taxonomy" id="27845"/>
    <lineage>
        <taxon>Eukaryota</taxon>
        <taxon>Metazoa</taxon>
        <taxon>Spiralia</taxon>
        <taxon>Lophotrochozoa</taxon>
        <taxon>Platyhelminthes</taxon>
        <taxon>Trematoda</taxon>
        <taxon>Digenea</taxon>
        <taxon>Plagiorchiida</taxon>
        <taxon>Echinostomata</taxon>
        <taxon>Echinostomatoidea</taxon>
        <taxon>Fasciolidae</taxon>
        <taxon>Fasciolopsis</taxon>
    </lineage>
</organism>
<feature type="domain" description="PLAT" evidence="3">
    <location>
        <begin position="1385"/>
        <end position="1504"/>
    </location>
</feature>
<dbReference type="SUPFAM" id="SSF49723">
    <property type="entry name" value="Lipase/lipooxygenase domain (PLAT/LH2 domain)"/>
    <property type="match status" value="13"/>
</dbReference>
<evidence type="ECO:0000256" key="1">
    <source>
        <dbReference type="PROSITE-ProRule" id="PRU00152"/>
    </source>
</evidence>
<feature type="domain" description="PLAT" evidence="3">
    <location>
        <begin position="1813"/>
        <end position="1940"/>
    </location>
</feature>
<feature type="domain" description="PLAT" evidence="3">
    <location>
        <begin position="1024"/>
        <end position="1148"/>
    </location>
</feature>
<proteinExistence type="predicted"/>
<feature type="region of interest" description="Disordered" evidence="2">
    <location>
        <begin position="35"/>
        <end position="75"/>
    </location>
</feature>
<dbReference type="Pfam" id="PF01477">
    <property type="entry name" value="PLAT"/>
    <property type="match status" value="11"/>
</dbReference>
<feature type="domain" description="PLAT" evidence="3">
    <location>
        <begin position="739"/>
        <end position="859"/>
    </location>
</feature>
<evidence type="ECO:0000313" key="4">
    <source>
        <dbReference type="EMBL" id="KAA0199824.1"/>
    </source>
</evidence>
<gene>
    <name evidence="4" type="ORF">FBUS_01883</name>
</gene>
<feature type="domain" description="PLAT" evidence="3">
    <location>
        <begin position="1517"/>
        <end position="1632"/>
    </location>
</feature>
<evidence type="ECO:0000256" key="2">
    <source>
        <dbReference type="SAM" id="MobiDB-lite"/>
    </source>
</evidence>
<reference evidence="4" key="1">
    <citation type="submission" date="2019-05" db="EMBL/GenBank/DDBJ databases">
        <title>Annotation for the trematode Fasciolopsis buski.</title>
        <authorList>
            <person name="Choi Y.-J."/>
        </authorList>
    </citation>
    <scope>NUCLEOTIDE SEQUENCE</scope>
    <source>
        <strain evidence="4">HT</strain>
        <tissue evidence="4">Whole worm</tissue>
    </source>
</reference>
<comment type="caution">
    <text evidence="1">Lacks conserved residue(s) required for the propagation of feature annotation.</text>
</comment>
<name>A0A8E0S5K9_9TREM</name>
<feature type="domain" description="PLAT" evidence="3">
    <location>
        <begin position="1173"/>
        <end position="1315"/>
    </location>
</feature>
<feature type="compositionally biased region" description="Polar residues" evidence="2">
    <location>
        <begin position="53"/>
        <end position="67"/>
    </location>
</feature>